<evidence type="ECO:0000313" key="2">
    <source>
        <dbReference type="Proteomes" id="UP000199435"/>
    </source>
</evidence>
<dbReference type="Pfam" id="PF06945">
    <property type="entry name" value="DUF1289"/>
    <property type="match status" value="1"/>
</dbReference>
<dbReference type="PANTHER" id="PTHR35175">
    <property type="entry name" value="DUF1289 DOMAIN-CONTAINING PROTEIN"/>
    <property type="match status" value="1"/>
</dbReference>
<reference evidence="2" key="1">
    <citation type="submission" date="2016-08" db="EMBL/GenBank/DDBJ databases">
        <authorList>
            <person name="Varghese N."/>
            <person name="Submissions Spin"/>
        </authorList>
    </citation>
    <scope>NUCLEOTIDE SEQUENCE [LARGE SCALE GENOMIC DNA]</scope>
    <source>
        <strain evidence="2">HAMBI 2971</strain>
    </source>
</reference>
<accession>A0A1C3WYV3</accession>
<dbReference type="PANTHER" id="PTHR35175:SF2">
    <property type="entry name" value="DUF1289 DOMAIN-CONTAINING PROTEIN"/>
    <property type="match status" value="1"/>
</dbReference>
<dbReference type="Proteomes" id="UP000199435">
    <property type="component" value="Unassembled WGS sequence"/>
</dbReference>
<dbReference type="STRING" id="411945.GA0061102_104740"/>
<proteinExistence type="predicted"/>
<organism evidence="1 2">
    <name type="scientific">Rhizobium miluonense</name>
    <dbReference type="NCBI Taxonomy" id="411945"/>
    <lineage>
        <taxon>Bacteria</taxon>
        <taxon>Pseudomonadati</taxon>
        <taxon>Pseudomonadota</taxon>
        <taxon>Alphaproteobacteria</taxon>
        <taxon>Hyphomicrobiales</taxon>
        <taxon>Rhizobiaceae</taxon>
        <taxon>Rhizobium/Agrobacterium group</taxon>
        <taxon>Rhizobium</taxon>
    </lineage>
</organism>
<evidence type="ECO:0008006" key="3">
    <source>
        <dbReference type="Google" id="ProtNLM"/>
    </source>
</evidence>
<keyword evidence="2" id="KW-1185">Reference proteome</keyword>
<protein>
    <recommendedName>
        <fullName evidence="3">DUF1289 domain-containing protein</fullName>
    </recommendedName>
</protein>
<evidence type="ECO:0000313" key="1">
    <source>
        <dbReference type="EMBL" id="SCB45173.1"/>
    </source>
</evidence>
<dbReference type="RefSeq" id="WP_092855039.1">
    <property type="nucleotide sequence ID" value="NZ_FMAH01000047.1"/>
</dbReference>
<dbReference type="EMBL" id="FMAH01000047">
    <property type="protein sequence ID" value="SCB45173.1"/>
    <property type="molecule type" value="Genomic_DNA"/>
</dbReference>
<name>A0A1C3WYV3_9HYPH</name>
<dbReference type="OrthoDB" id="9811423at2"/>
<gene>
    <name evidence="1" type="ORF">GA0061102_104740</name>
</gene>
<dbReference type="AlphaFoldDB" id="A0A1C3WYV3"/>
<sequence length="73" mass="8182">MLTPCILVCSLDANTGYCLGCGRTAAEIGAWMSYGDDERLEIMELLPARLARLERQSQEEARRPQPIRERSAV</sequence>
<dbReference type="InterPro" id="IPR010710">
    <property type="entry name" value="DUF1289"/>
</dbReference>